<sequence length="45" mass="4828">MSRARPRSGFAAPVGRSCRAGEGGVPRARYLRPCAGRLPRTGDKE</sequence>
<dbReference type="EMBL" id="CP010519">
    <property type="protein sequence ID" value="AJE84624.1"/>
    <property type="molecule type" value="Genomic_DNA"/>
</dbReference>
<name>A0A0B5ESG6_STRA4</name>
<reference evidence="2 3" key="1">
    <citation type="submission" date="2015-01" db="EMBL/GenBank/DDBJ databases">
        <title>Enhanced salinomycin production by adjusting the supply of polyketide extender units in Streptomyce albus DSM 41398.</title>
        <authorList>
            <person name="Lu C."/>
        </authorList>
    </citation>
    <scope>NUCLEOTIDE SEQUENCE [LARGE SCALE GENOMIC DNA]</scope>
    <source>
        <strain evidence="3">ATCC 21838 / DSM 41398 / FERM P-419 / JCM 4703 / NBRC 107858</strain>
    </source>
</reference>
<evidence type="ECO:0000313" key="3">
    <source>
        <dbReference type="Proteomes" id="UP000031523"/>
    </source>
</evidence>
<dbReference type="Proteomes" id="UP000031523">
    <property type="component" value="Chromosome"/>
</dbReference>
<protein>
    <submittedName>
        <fullName evidence="2">Uncharacterized protein</fullName>
    </submittedName>
</protein>
<evidence type="ECO:0000256" key="1">
    <source>
        <dbReference type="SAM" id="MobiDB-lite"/>
    </source>
</evidence>
<keyword evidence="3" id="KW-1185">Reference proteome</keyword>
<feature type="region of interest" description="Disordered" evidence="1">
    <location>
        <begin position="1"/>
        <end position="26"/>
    </location>
</feature>
<proteinExistence type="predicted"/>
<accession>A0A0B5ESG6</accession>
<organism evidence="2 3">
    <name type="scientific">Streptomyces albus (strain ATCC 21838 / DSM 41398 / FERM P-419 / JCM 4703 / NBRC 107858)</name>
    <dbReference type="NCBI Taxonomy" id="1081613"/>
    <lineage>
        <taxon>Bacteria</taxon>
        <taxon>Bacillati</taxon>
        <taxon>Actinomycetota</taxon>
        <taxon>Actinomycetes</taxon>
        <taxon>Kitasatosporales</taxon>
        <taxon>Streptomycetaceae</taxon>
        <taxon>Streptomyces</taxon>
    </lineage>
</organism>
<gene>
    <name evidence="2" type="ORF">SLNWT_4248</name>
</gene>
<dbReference type="KEGG" id="sals:SLNWT_4248"/>
<evidence type="ECO:0000313" key="2">
    <source>
        <dbReference type="EMBL" id="AJE84624.1"/>
    </source>
</evidence>
<dbReference type="AlphaFoldDB" id="A0A0B5ESG6"/>